<proteinExistence type="predicted"/>
<dbReference type="Gene3D" id="1.10.150.130">
    <property type="match status" value="1"/>
</dbReference>
<keyword evidence="2" id="KW-0233">DNA recombination</keyword>
<dbReference type="Proteomes" id="UP000286947">
    <property type="component" value="Unassembled WGS sequence"/>
</dbReference>
<dbReference type="InterPro" id="IPR011010">
    <property type="entry name" value="DNA_brk_join_enz"/>
</dbReference>
<sequence length="288" mass="32772">MDDLTYQLKQLCHRSHDGAPNTQSDRLKILRLCASELIELGFRHMKATSLKPKHIEALVQTWKQQDLSAGTIKNRMAALRWWAEKVNRSSVIPKDNTTLGIEKRVYVTKNNKAKTLDGDKLSLVTDAHIQMSLKLQAAFGLRRKESIKFIVSDADKGDHIELKGSWTKGGKPRSIPVRTPAQRQLLDELHRFAGKGSLIPQEKSYIQQRHVYEGQCKQSGLSNMHGLRHQYAQERYEEFTGWKAPKAEGPAQKSLSTEERVIDQQARQTISRELGHERLEVVAVYVGT</sequence>
<dbReference type="SUPFAM" id="SSF56349">
    <property type="entry name" value="DNA breaking-rejoining enzymes"/>
    <property type="match status" value="1"/>
</dbReference>
<dbReference type="InterPro" id="IPR024457">
    <property type="entry name" value="Putative_integrase_N"/>
</dbReference>
<dbReference type="Gene3D" id="1.10.443.10">
    <property type="entry name" value="Intergrase catalytic core"/>
    <property type="match status" value="1"/>
</dbReference>
<evidence type="ECO:0000256" key="1">
    <source>
        <dbReference type="ARBA" id="ARBA00023125"/>
    </source>
</evidence>
<dbReference type="AlphaFoldDB" id="A0A433SB75"/>
<evidence type="ECO:0000313" key="6">
    <source>
        <dbReference type="Proteomes" id="UP000286947"/>
    </source>
</evidence>
<dbReference type="EMBL" id="PQSP01000007">
    <property type="protein sequence ID" value="RUS65987.1"/>
    <property type="molecule type" value="Genomic_DNA"/>
</dbReference>
<dbReference type="GO" id="GO:0003677">
    <property type="term" value="F:DNA binding"/>
    <property type="evidence" value="ECO:0007669"/>
    <property type="project" value="UniProtKB-KW"/>
</dbReference>
<dbReference type="OrthoDB" id="5394387at2"/>
<dbReference type="Pfam" id="PF12835">
    <property type="entry name" value="Integrase_1"/>
    <property type="match status" value="1"/>
</dbReference>
<dbReference type="InterPro" id="IPR024456">
    <property type="entry name" value="Integrase_catalytic_putative"/>
</dbReference>
<feature type="domain" description="Putative integrase N-terminal" evidence="3">
    <location>
        <begin position="1"/>
        <end position="83"/>
    </location>
</feature>
<feature type="domain" description="Integrase catalytic" evidence="4">
    <location>
        <begin position="125"/>
        <end position="234"/>
    </location>
</feature>
<evidence type="ECO:0000259" key="4">
    <source>
        <dbReference type="Pfam" id="PF12835"/>
    </source>
</evidence>
<protein>
    <submittedName>
        <fullName evidence="5">Tyrosine recombinase XerC</fullName>
    </submittedName>
</protein>
<keyword evidence="6" id="KW-1185">Reference proteome</keyword>
<name>A0A433SB75_9BURK</name>
<dbReference type="GO" id="GO:0015074">
    <property type="term" value="P:DNA integration"/>
    <property type="evidence" value="ECO:0007669"/>
    <property type="project" value="InterPro"/>
</dbReference>
<keyword evidence="1" id="KW-0238">DNA-binding</keyword>
<dbReference type="GO" id="GO:0006310">
    <property type="term" value="P:DNA recombination"/>
    <property type="evidence" value="ECO:0007669"/>
    <property type="project" value="UniProtKB-KW"/>
</dbReference>
<reference evidence="5 6" key="1">
    <citation type="submission" date="2018-01" db="EMBL/GenBank/DDBJ databases">
        <title>Saezia sanguinis gen. nov., sp. nov., in the order Burkholderiales isolated from human blood.</title>
        <authorList>
            <person name="Medina-Pascual M.J."/>
            <person name="Valdezate S."/>
            <person name="Monzon S."/>
            <person name="Cuesta I."/>
            <person name="Carrasco G."/>
            <person name="Villalon P."/>
            <person name="Saez-Nieto J.A."/>
        </authorList>
    </citation>
    <scope>NUCLEOTIDE SEQUENCE [LARGE SCALE GENOMIC DNA]</scope>
    <source>
        <strain evidence="5 6">CNM695-12</strain>
    </source>
</reference>
<dbReference type="InterPro" id="IPR013762">
    <property type="entry name" value="Integrase-like_cat_sf"/>
</dbReference>
<evidence type="ECO:0000313" key="5">
    <source>
        <dbReference type="EMBL" id="RUS65987.1"/>
    </source>
</evidence>
<gene>
    <name evidence="5" type="primary">xerC_4</name>
    <name evidence="5" type="ORF">CUZ56_02343</name>
</gene>
<dbReference type="Pfam" id="PF12834">
    <property type="entry name" value="Phage_int_SAM_2"/>
    <property type="match status" value="1"/>
</dbReference>
<dbReference type="InterPro" id="IPR010998">
    <property type="entry name" value="Integrase_recombinase_N"/>
</dbReference>
<comment type="caution">
    <text evidence="5">The sequence shown here is derived from an EMBL/GenBank/DDBJ whole genome shotgun (WGS) entry which is preliminary data.</text>
</comment>
<evidence type="ECO:0000259" key="3">
    <source>
        <dbReference type="Pfam" id="PF12834"/>
    </source>
</evidence>
<organism evidence="5 6">
    <name type="scientific">Saezia sanguinis</name>
    <dbReference type="NCBI Taxonomy" id="1965230"/>
    <lineage>
        <taxon>Bacteria</taxon>
        <taxon>Pseudomonadati</taxon>
        <taxon>Pseudomonadota</taxon>
        <taxon>Betaproteobacteria</taxon>
        <taxon>Burkholderiales</taxon>
        <taxon>Saeziaceae</taxon>
        <taxon>Saezia</taxon>
    </lineage>
</organism>
<evidence type="ECO:0000256" key="2">
    <source>
        <dbReference type="ARBA" id="ARBA00023172"/>
    </source>
</evidence>
<accession>A0A433SB75</accession>